<evidence type="ECO:0000313" key="2">
    <source>
        <dbReference type="Proteomes" id="UP000284495"/>
    </source>
</evidence>
<accession>A0A415KPC9</accession>
<comment type="caution">
    <text evidence="1">The sequence shown here is derived from an EMBL/GenBank/DDBJ whole genome shotgun (WGS) entry which is preliminary data.</text>
</comment>
<name>A0A415KPC9_9BACE</name>
<dbReference type="AlphaFoldDB" id="A0A415KPC9"/>
<evidence type="ECO:0000313" key="1">
    <source>
        <dbReference type="EMBL" id="RHL38139.1"/>
    </source>
</evidence>
<proteinExistence type="predicted"/>
<organism evidence="1 2">
    <name type="scientific">Bacteroides xylanisolvens</name>
    <dbReference type="NCBI Taxonomy" id="371601"/>
    <lineage>
        <taxon>Bacteria</taxon>
        <taxon>Pseudomonadati</taxon>
        <taxon>Bacteroidota</taxon>
        <taxon>Bacteroidia</taxon>
        <taxon>Bacteroidales</taxon>
        <taxon>Bacteroidaceae</taxon>
        <taxon>Bacteroides</taxon>
    </lineage>
</organism>
<gene>
    <name evidence="1" type="ORF">DW027_10455</name>
</gene>
<dbReference type="Proteomes" id="UP000284495">
    <property type="component" value="Unassembled WGS sequence"/>
</dbReference>
<protein>
    <submittedName>
        <fullName evidence="1">Uncharacterized protein</fullName>
    </submittedName>
</protein>
<dbReference type="EMBL" id="QROO01000011">
    <property type="protein sequence ID" value="RHL38139.1"/>
    <property type="molecule type" value="Genomic_DNA"/>
</dbReference>
<reference evidence="1 2" key="1">
    <citation type="submission" date="2018-08" db="EMBL/GenBank/DDBJ databases">
        <title>A genome reference for cultivated species of the human gut microbiota.</title>
        <authorList>
            <person name="Zou Y."/>
            <person name="Xue W."/>
            <person name="Luo G."/>
        </authorList>
    </citation>
    <scope>NUCLEOTIDE SEQUENCE [LARGE SCALE GENOMIC DNA]</scope>
    <source>
        <strain evidence="1 2">AF38-2</strain>
    </source>
</reference>
<sequence>MMVKIADALLGRRQNRTNKQEYHKATFIKRQVDIKKREYSPIIIQDLNDFFVHSQNFIFASKKISYHLFLQLILSNIVLS</sequence>